<dbReference type="InterPro" id="IPR006578">
    <property type="entry name" value="MADF-dom"/>
</dbReference>
<organism evidence="2">
    <name type="scientific">Amphimedon queenslandica</name>
    <name type="common">Sponge</name>
    <dbReference type="NCBI Taxonomy" id="400682"/>
    <lineage>
        <taxon>Eukaryota</taxon>
        <taxon>Metazoa</taxon>
        <taxon>Porifera</taxon>
        <taxon>Demospongiae</taxon>
        <taxon>Heteroscleromorpha</taxon>
        <taxon>Haplosclerida</taxon>
        <taxon>Niphatidae</taxon>
        <taxon>Amphimedon</taxon>
    </lineage>
</organism>
<sequence>MADEALLEAVRSYSCVWEMGSKEYKDIKAKENSWKDVATKISGKDDDKSRKDCI</sequence>
<reference evidence="2" key="1">
    <citation type="submission" date="2017-05" db="UniProtKB">
        <authorList>
            <consortium name="EnsemblMetazoa"/>
        </authorList>
    </citation>
    <scope>IDENTIFICATION</scope>
</reference>
<evidence type="ECO:0000313" key="2">
    <source>
        <dbReference type="EnsemblMetazoa" id="Aqu2.1.17844_001"/>
    </source>
</evidence>
<protein>
    <recommendedName>
        <fullName evidence="1">MADF domain-containing protein</fullName>
    </recommendedName>
</protein>
<proteinExistence type="predicted"/>
<name>A0A1X7TSK4_AMPQE</name>
<dbReference type="Pfam" id="PF10545">
    <property type="entry name" value="MADF_DNA_bdg"/>
    <property type="match status" value="1"/>
</dbReference>
<evidence type="ECO:0000259" key="1">
    <source>
        <dbReference type="Pfam" id="PF10545"/>
    </source>
</evidence>
<dbReference type="EnsemblMetazoa" id="Aqu2.1.17844_001">
    <property type="protein sequence ID" value="Aqu2.1.17844_001"/>
    <property type="gene ID" value="Aqu2.1.17844"/>
</dbReference>
<accession>A0A1X7TSK4</accession>
<dbReference type="AlphaFoldDB" id="A0A1X7TSK4"/>
<feature type="domain" description="MADF" evidence="1">
    <location>
        <begin position="6"/>
        <end position="46"/>
    </location>
</feature>
<dbReference type="InParanoid" id="A0A1X7TSK4"/>